<dbReference type="Pfam" id="PF05954">
    <property type="entry name" value="Phage_GPD"/>
    <property type="match status" value="1"/>
</dbReference>
<evidence type="ECO:0000313" key="1">
    <source>
        <dbReference type="EMBL" id="ASY66748.1"/>
    </source>
</evidence>
<dbReference type="AlphaFoldDB" id="A0A249PLE3"/>
<name>A0A249PLE3_9HYPH</name>
<dbReference type="SUPFAM" id="SSF69279">
    <property type="entry name" value="Phage tail proteins"/>
    <property type="match status" value="1"/>
</dbReference>
<dbReference type="KEGG" id="esj:SJ05684_b57660"/>
<keyword evidence="2" id="KW-1185">Reference proteome</keyword>
<organism evidence="1 2">
    <name type="scientific">Sinorhizobium sojae CCBAU 05684</name>
    <dbReference type="NCBI Taxonomy" id="716928"/>
    <lineage>
        <taxon>Bacteria</taxon>
        <taxon>Pseudomonadati</taxon>
        <taxon>Pseudomonadota</taxon>
        <taxon>Alphaproteobacteria</taxon>
        <taxon>Hyphomicrobiales</taxon>
        <taxon>Rhizobiaceae</taxon>
        <taxon>Sinorhizobium/Ensifer group</taxon>
        <taxon>Sinorhizobium</taxon>
    </lineage>
</organism>
<sequence length="95" mass="11066">MLRPQMWLLSRRSDCRIWMDKTAVDIVETLFSEHGIPASDVSGIVSRPPPPHYSVQWNETDLDYLTRRFEEDGVLLVQPREGQPHFCSMWPMHAA</sequence>
<dbReference type="Gene3D" id="3.55.50.10">
    <property type="entry name" value="Baseplate protein-like domains"/>
    <property type="match status" value="1"/>
</dbReference>
<protein>
    <submittedName>
        <fullName evidence="1">VgrG protein</fullName>
    </submittedName>
</protein>
<evidence type="ECO:0000313" key="2">
    <source>
        <dbReference type="Proteomes" id="UP000217211"/>
    </source>
</evidence>
<dbReference type="STRING" id="716928.GCA_000261485_05538"/>
<dbReference type="EMBL" id="CP023068">
    <property type="protein sequence ID" value="ASY66748.1"/>
    <property type="molecule type" value="Genomic_DNA"/>
</dbReference>
<accession>A0A249PLE3</accession>
<dbReference type="Proteomes" id="UP000217211">
    <property type="component" value="Plasmid pSJ05684b"/>
</dbReference>
<keyword evidence="1" id="KW-0614">Plasmid</keyword>
<proteinExistence type="predicted"/>
<reference evidence="1 2" key="1">
    <citation type="submission" date="2017-08" db="EMBL/GenBank/DDBJ databases">
        <title>Multipartite genome sequences of Sinorhizobium species nodulating soybeans.</title>
        <authorList>
            <person name="Tian C.F."/>
        </authorList>
    </citation>
    <scope>NUCLEOTIDE SEQUENCE [LARGE SCALE GENOMIC DNA]</scope>
    <source>
        <strain evidence="1 2">CCBAU 05684</strain>
        <plasmid evidence="2">psj05684b</plasmid>
    </source>
</reference>
<geneLocation type="plasmid" evidence="2">
    <name>psj05684b</name>
</geneLocation>
<dbReference type="eggNOG" id="COG3501">
    <property type="taxonomic scope" value="Bacteria"/>
</dbReference>
<gene>
    <name evidence="1" type="ORF">SJ05684_b57660</name>
</gene>